<feature type="transmembrane region" description="Helical" evidence="6">
    <location>
        <begin position="7"/>
        <end position="25"/>
    </location>
</feature>
<dbReference type="InterPro" id="IPR020846">
    <property type="entry name" value="MFS_dom"/>
</dbReference>
<feature type="transmembrane region" description="Helical" evidence="6">
    <location>
        <begin position="45"/>
        <end position="66"/>
    </location>
</feature>
<evidence type="ECO:0000256" key="3">
    <source>
        <dbReference type="ARBA" id="ARBA00022989"/>
    </source>
</evidence>
<feature type="compositionally biased region" description="Basic and acidic residues" evidence="5">
    <location>
        <begin position="401"/>
        <end position="432"/>
    </location>
</feature>
<dbReference type="PANTHER" id="PTHR43683:SF1">
    <property type="entry name" value="MULTIDRUG EFFLUX PROTEIN YFMO"/>
    <property type="match status" value="1"/>
</dbReference>
<accession>A0A7I7JXQ8</accession>
<proteinExistence type="predicted"/>
<dbReference type="PRINTS" id="PR01035">
    <property type="entry name" value="TCRTETA"/>
</dbReference>
<feature type="transmembrane region" description="Helical" evidence="6">
    <location>
        <begin position="102"/>
        <end position="120"/>
    </location>
</feature>
<feature type="transmembrane region" description="Helical" evidence="6">
    <location>
        <begin position="161"/>
        <end position="181"/>
    </location>
</feature>
<dbReference type="Pfam" id="PF07690">
    <property type="entry name" value="MFS_1"/>
    <property type="match status" value="2"/>
</dbReference>
<feature type="transmembrane region" description="Helical" evidence="6">
    <location>
        <begin position="202"/>
        <end position="226"/>
    </location>
</feature>
<dbReference type="GO" id="GO:0022857">
    <property type="term" value="F:transmembrane transporter activity"/>
    <property type="evidence" value="ECO:0007669"/>
    <property type="project" value="InterPro"/>
</dbReference>
<dbReference type="KEGG" id="mdu:MDUV_07520"/>
<keyword evidence="4 6" id="KW-0472">Membrane</keyword>
<comment type="subcellular location">
    <subcellularLocation>
        <location evidence="1">Cell membrane</location>
        <topology evidence="1">Multi-pass membrane protein</topology>
    </subcellularLocation>
</comment>
<dbReference type="EMBL" id="AP022563">
    <property type="protein sequence ID" value="BBX15892.1"/>
    <property type="molecule type" value="Genomic_DNA"/>
</dbReference>
<feature type="transmembrane region" description="Helical" evidence="6">
    <location>
        <begin position="354"/>
        <end position="371"/>
    </location>
</feature>
<dbReference type="GO" id="GO:0005886">
    <property type="term" value="C:plasma membrane"/>
    <property type="evidence" value="ECO:0007669"/>
    <property type="project" value="UniProtKB-SubCell"/>
</dbReference>
<dbReference type="Proteomes" id="UP000467006">
    <property type="component" value="Chromosome"/>
</dbReference>
<evidence type="ECO:0000256" key="2">
    <source>
        <dbReference type="ARBA" id="ARBA00022692"/>
    </source>
</evidence>
<evidence type="ECO:0000313" key="8">
    <source>
        <dbReference type="EMBL" id="BBX15892.1"/>
    </source>
</evidence>
<feature type="transmembrane region" description="Helical" evidence="6">
    <location>
        <begin position="266"/>
        <end position="284"/>
    </location>
</feature>
<evidence type="ECO:0000259" key="7">
    <source>
        <dbReference type="PROSITE" id="PS50850"/>
    </source>
</evidence>
<evidence type="ECO:0000313" key="9">
    <source>
        <dbReference type="Proteomes" id="UP000467006"/>
    </source>
</evidence>
<dbReference type="PROSITE" id="PS50850">
    <property type="entry name" value="MFS"/>
    <property type="match status" value="1"/>
</dbReference>
<evidence type="ECO:0000256" key="6">
    <source>
        <dbReference type="SAM" id="Phobius"/>
    </source>
</evidence>
<feature type="transmembrane region" description="Helical" evidence="6">
    <location>
        <begin position="132"/>
        <end position="155"/>
    </location>
</feature>
<evidence type="ECO:0000256" key="4">
    <source>
        <dbReference type="ARBA" id="ARBA00023136"/>
    </source>
</evidence>
<evidence type="ECO:0000256" key="1">
    <source>
        <dbReference type="ARBA" id="ARBA00004651"/>
    </source>
</evidence>
<dbReference type="Gene3D" id="1.20.1250.20">
    <property type="entry name" value="MFS general substrate transporter like domains"/>
    <property type="match status" value="1"/>
</dbReference>
<dbReference type="SUPFAM" id="SSF103473">
    <property type="entry name" value="MFS general substrate transporter"/>
    <property type="match status" value="1"/>
</dbReference>
<dbReference type="InterPro" id="IPR011701">
    <property type="entry name" value="MFS"/>
</dbReference>
<dbReference type="AlphaFoldDB" id="A0A7I7JXQ8"/>
<dbReference type="InterPro" id="IPR001958">
    <property type="entry name" value="Tet-R_TetA/multi-R_MdtG-like"/>
</dbReference>
<feature type="region of interest" description="Disordered" evidence="5">
    <location>
        <begin position="388"/>
        <end position="468"/>
    </location>
</feature>
<organism evidence="8 9">
    <name type="scientific">Mycolicibacterium duvalii</name>
    <dbReference type="NCBI Taxonomy" id="39688"/>
    <lineage>
        <taxon>Bacteria</taxon>
        <taxon>Bacillati</taxon>
        <taxon>Actinomycetota</taxon>
        <taxon>Actinomycetes</taxon>
        <taxon>Mycobacteriales</taxon>
        <taxon>Mycobacteriaceae</taxon>
        <taxon>Mycolicibacterium</taxon>
    </lineage>
</organism>
<keyword evidence="3 6" id="KW-1133">Transmembrane helix</keyword>
<feature type="transmembrane region" description="Helical" evidence="6">
    <location>
        <begin position="290"/>
        <end position="310"/>
    </location>
</feature>
<keyword evidence="2 6" id="KW-0812">Transmembrane</keyword>
<dbReference type="InterPro" id="IPR053200">
    <property type="entry name" value="YfmO-like"/>
</dbReference>
<feature type="domain" description="Major facilitator superfamily (MFS) profile" evidence="7">
    <location>
        <begin position="7"/>
        <end position="378"/>
    </location>
</feature>
<evidence type="ECO:0000256" key="5">
    <source>
        <dbReference type="SAM" id="MobiDB-lite"/>
    </source>
</evidence>
<feature type="transmembrane region" description="Helical" evidence="6">
    <location>
        <begin position="232"/>
        <end position="254"/>
    </location>
</feature>
<dbReference type="InterPro" id="IPR036259">
    <property type="entry name" value="MFS_trans_sf"/>
</dbReference>
<dbReference type="CDD" id="cd17474">
    <property type="entry name" value="MFS_YfmO_like"/>
    <property type="match status" value="1"/>
</dbReference>
<gene>
    <name evidence="8" type="ORF">MDUV_07520</name>
</gene>
<sequence>MWRQPKAVWAVAFASVVAFMGIGLVDPILKPIADNLDATPSQVSLLFTSYMVVMGLAMLITGVVSSRIGPKRTLLLGLVIIIAGAGLAGLSETVTEIVGWRALWGLGNALFIATALATIVSSARGSVAQAIILYEAALGVGIAVGPLVGGLLGSISWRGPFFGVSALMVVAVVVTAAMLPSTPPAARATTLADPFRALRHRGLFGVALTALLYNFGFFTLLAFTPFPLDMSAYGIGLIFFGWGVALAFTSVFAAPRLQRRFGTLPTLIVNLLLMTATLTAMAVWTDHKAVLAGCVVVAGLFIGVNNTLITETVMKAAPVERGVASAAYSFVRFGGAAVAPWLAGFLGERVNVHLPFWVGAAAVLLAAVVLLRTRAHLTGIDAEEPELDELTDEAVQSPRATRAERSGHRDTDEITHEVGHRDRDASERELAKSAKQRRPFGEGCRYPADQKQTRSAASQSGPERGVAE</sequence>
<protein>
    <submittedName>
        <fullName evidence="8">MFS transporter</fullName>
    </submittedName>
</protein>
<feature type="transmembrane region" description="Helical" evidence="6">
    <location>
        <begin position="322"/>
        <end position="342"/>
    </location>
</feature>
<name>A0A7I7JXQ8_9MYCO</name>
<feature type="transmembrane region" description="Helical" evidence="6">
    <location>
        <begin position="73"/>
        <end position="90"/>
    </location>
</feature>
<keyword evidence="9" id="KW-1185">Reference proteome</keyword>
<dbReference type="PANTHER" id="PTHR43683">
    <property type="entry name" value="MULTIDRUG EFFLUX PROTEIN YFMO"/>
    <property type="match status" value="1"/>
</dbReference>
<reference evidence="8 9" key="1">
    <citation type="journal article" date="2019" name="Emerg. Microbes Infect.">
        <title>Comprehensive subspecies identification of 175 nontuberculous mycobacteria species based on 7547 genomic profiles.</title>
        <authorList>
            <person name="Matsumoto Y."/>
            <person name="Kinjo T."/>
            <person name="Motooka D."/>
            <person name="Nabeya D."/>
            <person name="Jung N."/>
            <person name="Uechi K."/>
            <person name="Horii T."/>
            <person name="Iida T."/>
            <person name="Fujita J."/>
            <person name="Nakamura S."/>
        </authorList>
    </citation>
    <scope>NUCLEOTIDE SEQUENCE [LARGE SCALE GENOMIC DNA]</scope>
    <source>
        <strain evidence="8 9">JCM 6396</strain>
    </source>
</reference>